<evidence type="ECO:0000313" key="2">
    <source>
        <dbReference type="Proteomes" id="UP001597340"/>
    </source>
</evidence>
<proteinExistence type="predicted"/>
<gene>
    <name evidence="1" type="ORF">ACFQ5D_17200</name>
</gene>
<keyword evidence="2" id="KW-1185">Reference proteome</keyword>
<evidence type="ECO:0000313" key="1">
    <source>
        <dbReference type="EMBL" id="MFD1463086.1"/>
    </source>
</evidence>
<comment type="caution">
    <text evidence="1">The sequence shown here is derived from an EMBL/GenBank/DDBJ whole genome shotgun (WGS) entry which is preliminary data.</text>
</comment>
<name>A0ABW4DIF7_9BACL</name>
<accession>A0ABW4DIF7</accession>
<protein>
    <recommendedName>
        <fullName evidence="3">Short-chain dehydrogenase/reductase SDR</fullName>
    </recommendedName>
</protein>
<evidence type="ECO:0008006" key="3">
    <source>
        <dbReference type="Google" id="ProtNLM"/>
    </source>
</evidence>
<dbReference type="EMBL" id="JBHTNZ010000027">
    <property type="protein sequence ID" value="MFD1463086.1"/>
    <property type="molecule type" value="Genomic_DNA"/>
</dbReference>
<sequence length="27" mass="3037">MLIAYWAQKHEGTSLRVNSVHPGLVKT</sequence>
<organism evidence="1 2">
    <name type="scientific">Paenibacillus farraposensis</name>
    <dbReference type="NCBI Taxonomy" id="2807095"/>
    <lineage>
        <taxon>Bacteria</taxon>
        <taxon>Bacillati</taxon>
        <taxon>Bacillota</taxon>
        <taxon>Bacilli</taxon>
        <taxon>Bacillales</taxon>
        <taxon>Paenibacillaceae</taxon>
        <taxon>Paenibacillus</taxon>
    </lineage>
</organism>
<dbReference type="Proteomes" id="UP001597340">
    <property type="component" value="Unassembled WGS sequence"/>
</dbReference>
<reference evidence="2" key="1">
    <citation type="journal article" date="2019" name="Int. J. Syst. Evol. Microbiol.">
        <title>The Global Catalogue of Microorganisms (GCM) 10K type strain sequencing project: providing services to taxonomists for standard genome sequencing and annotation.</title>
        <authorList>
            <consortium name="The Broad Institute Genomics Platform"/>
            <consortium name="The Broad Institute Genome Sequencing Center for Infectious Disease"/>
            <person name="Wu L."/>
            <person name="Ma J."/>
        </authorList>
    </citation>
    <scope>NUCLEOTIDE SEQUENCE [LARGE SCALE GENOMIC DNA]</scope>
    <source>
        <strain evidence="2">CCM 9147</strain>
    </source>
</reference>
<dbReference type="RefSeq" id="WP_229523025.1">
    <property type="nucleotide sequence ID" value="NZ_JAFFQR010000011.1"/>
</dbReference>